<organism evidence="10 11">
    <name type="scientific">Cyprinus carpio</name>
    <name type="common">Common carp</name>
    <dbReference type="NCBI Taxonomy" id="7962"/>
    <lineage>
        <taxon>Eukaryota</taxon>
        <taxon>Metazoa</taxon>
        <taxon>Chordata</taxon>
        <taxon>Craniata</taxon>
        <taxon>Vertebrata</taxon>
        <taxon>Euteleostomi</taxon>
        <taxon>Actinopterygii</taxon>
        <taxon>Neopterygii</taxon>
        <taxon>Teleostei</taxon>
        <taxon>Ostariophysi</taxon>
        <taxon>Cypriniformes</taxon>
        <taxon>Cyprinidae</taxon>
        <taxon>Cyprininae</taxon>
        <taxon>Cyprinus</taxon>
    </lineage>
</organism>
<keyword evidence="9" id="KW-0472">Membrane</keyword>
<dbReference type="InterPro" id="IPR036228">
    <property type="entry name" value="ATP_synth_F0_dsu_sf_mt"/>
</dbReference>
<name>A0A8C1LS20_CYPCA</name>
<evidence type="ECO:0000313" key="10">
    <source>
        <dbReference type="Ensembl" id="ENSCCRP00010066988.1"/>
    </source>
</evidence>
<sequence length="118" mass="13485">QKPAPINWTYYRSVVAKAGMVDEFEKKFAELTVPEPVDTQTAKIDAQEQEAIYILLLLLFSKRHMLSTLLFVKWTQQRNGHFIYMQPYNNTCLSTATLPTTNLSILILQSTFLSANAN</sequence>
<dbReference type="GO" id="GO:0015986">
    <property type="term" value="P:proton motive force-driven ATP synthesis"/>
    <property type="evidence" value="ECO:0007669"/>
    <property type="project" value="InterPro"/>
</dbReference>
<comment type="subcellular location">
    <subcellularLocation>
        <location evidence="1">Mitochondrion inner membrane</location>
    </subcellularLocation>
</comment>
<keyword evidence="6" id="KW-0999">Mitochondrion inner membrane</keyword>
<evidence type="ECO:0000256" key="3">
    <source>
        <dbReference type="ARBA" id="ARBA00022448"/>
    </source>
</evidence>
<keyword evidence="4" id="KW-0138">CF(0)</keyword>
<evidence type="ECO:0000256" key="2">
    <source>
        <dbReference type="ARBA" id="ARBA00006842"/>
    </source>
</evidence>
<evidence type="ECO:0000256" key="7">
    <source>
        <dbReference type="ARBA" id="ARBA00023065"/>
    </source>
</evidence>
<dbReference type="Gene3D" id="6.10.280.70">
    <property type="match status" value="1"/>
</dbReference>
<dbReference type="SUPFAM" id="SSF161065">
    <property type="entry name" value="ATP synthase D chain-like"/>
    <property type="match status" value="1"/>
</dbReference>
<evidence type="ECO:0008006" key="12">
    <source>
        <dbReference type="Google" id="ProtNLM"/>
    </source>
</evidence>
<dbReference type="GO" id="GO:0005743">
    <property type="term" value="C:mitochondrial inner membrane"/>
    <property type="evidence" value="ECO:0007669"/>
    <property type="project" value="UniProtKB-SubCell"/>
</dbReference>
<keyword evidence="5" id="KW-0375">Hydrogen ion transport</keyword>
<dbReference type="Ensembl" id="ENSCCRT00010073893.1">
    <property type="protein sequence ID" value="ENSCCRP00010066988.1"/>
    <property type="gene ID" value="ENSCCRG00010028930.1"/>
</dbReference>
<dbReference type="AlphaFoldDB" id="A0A8C1LS20"/>
<dbReference type="Proteomes" id="UP000694427">
    <property type="component" value="Unplaced"/>
</dbReference>
<evidence type="ECO:0000313" key="11">
    <source>
        <dbReference type="Proteomes" id="UP000694427"/>
    </source>
</evidence>
<proteinExistence type="inferred from homology"/>
<evidence type="ECO:0000256" key="4">
    <source>
        <dbReference type="ARBA" id="ARBA00022547"/>
    </source>
</evidence>
<dbReference type="GO" id="GO:0045259">
    <property type="term" value="C:proton-transporting ATP synthase complex"/>
    <property type="evidence" value="ECO:0007669"/>
    <property type="project" value="UniProtKB-KW"/>
</dbReference>
<evidence type="ECO:0000256" key="5">
    <source>
        <dbReference type="ARBA" id="ARBA00022781"/>
    </source>
</evidence>
<dbReference type="PANTHER" id="PTHR12700">
    <property type="entry name" value="ATP SYNTHASE SUBUNIT D, MITOCHONDRIAL"/>
    <property type="match status" value="1"/>
</dbReference>
<keyword evidence="7" id="KW-0406">Ion transport</keyword>
<keyword evidence="11" id="KW-1185">Reference proteome</keyword>
<keyword evidence="3" id="KW-0813">Transport</keyword>
<evidence type="ECO:0000256" key="1">
    <source>
        <dbReference type="ARBA" id="ARBA00004273"/>
    </source>
</evidence>
<evidence type="ECO:0000256" key="8">
    <source>
        <dbReference type="ARBA" id="ARBA00023128"/>
    </source>
</evidence>
<dbReference type="InterPro" id="IPR008689">
    <property type="entry name" value="ATP_synth_F0_dsu_mt"/>
</dbReference>
<keyword evidence="8" id="KW-0496">Mitochondrion</keyword>
<accession>A0A8C1LS20</accession>
<dbReference type="Pfam" id="PF05873">
    <property type="entry name" value="Mt_ATP-synt_D"/>
    <property type="match status" value="1"/>
</dbReference>
<reference evidence="10" key="1">
    <citation type="submission" date="2025-08" db="UniProtKB">
        <authorList>
            <consortium name="Ensembl"/>
        </authorList>
    </citation>
    <scope>IDENTIFICATION</scope>
</reference>
<dbReference type="GO" id="GO:0015078">
    <property type="term" value="F:proton transmembrane transporter activity"/>
    <property type="evidence" value="ECO:0007669"/>
    <property type="project" value="InterPro"/>
</dbReference>
<evidence type="ECO:0000256" key="6">
    <source>
        <dbReference type="ARBA" id="ARBA00022792"/>
    </source>
</evidence>
<evidence type="ECO:0000256" key="9">
    <source>
        <dbReference type="ARBA" id="ARBA00023136"/>
    </source>
</evidence>
<reference evidence="10" key="2">
    <citation type="submission" date="2025-09" db="UniProtKB">
        <authorList>
            <consortium name="Ensembl"/>
        </authorList>
    </citation>
    <scope>IDENTIFICATION</scope>
</reference>
<comment type="similarity">
    <text evidence="2">Belongs to the ATPase d subunit family.</text>
</comment>
<protein>
    <recommendedName>
        <fullName evidence="12">ATP synthase subunit d, mitochondrial</fullName>
    </recommendedName>
</protein>